<feature type="compositionally biased region" description="Low complexity" evidence="9">
    <location>
        <begin position="341"/>
        <end position="380"/>
    </location>
</feature>
<evidence type="ECO:0000256" key="5">
    <source>
        <dbReference type="ARBA" id="ARBA00022927"/>
    </source>
</evidence>
<keyword evidence="4" id="KW-0967">Endosome</keyword>
<dbReference type="Proteomes" id="UP001310594">
    <property type="component" value="Unassembled WGS sequence"/>
</dbReference>
<keyword evidence="3 7" id="KW-0813">Transport</keyword>
<accession>A0AAN7W731</accession>
<evidence type="ECO:0000256" key="7">
    <source>
        <dbReference type="PROSITE-ProRule" id="PRU00644"/>
    </source>
</evidence>
<feature type="compositionally biased region" description="Low complexity" evidence="9">
    <location>
        <begin position="160"/>
        <end position="172"/>
    </location>
</feature>
<evidence type="ECO:0000256" key="3">
    <source>
        <dbReference type="ARBA" id="ARBA00022448"/>
    </source>
</evidence>
<dbReference type="Pfam" id="PF05743">
    <property type="entry name" value="UEV"/>
    <property type="match status" value="1"/>
</dbReference>
<gene>
    <name evidence="12" type="primary">STP22</name>
    <name evidence="12" type="ORF">LTR97_008885</name>
</gene>
<feature type="compositionally biased region" description="Low complexity" evidence="9">
    <location>
        <begin position="303"/>
        <end position="312"/>
    </location>
</feature>
<dbReference type="InterPro" id="IPR016135">
    <property type="entry name" value="UBQ-conjugating_enzyme/RWD"/>
</dbReference>
<name>A0AAN7W731_9PEZI</name>
<keyword evidence="12" id="KW-0675">Receptor</keyword>
<reference evidence="12" key="1">
    <citation type="submission" date="2023-08" db="EMBL/GenBank/DDBJ databases">
        <title>Black Yeasts Isolated from many extreme environments.</title>
        <authorList>
            <person name="Coleine C."/>
            <person name="Stajich J.E."/>
            <person name="Selbmann L."/>
        </authorList>
    </citation>
    <scope>NUCLEOTIDE SEQUENCE</scope>
    <source>
        <strain evidence="12">CCFEE 5810</strain>
    </source>
</reference>
<feature type="domain" description="SB" evidence="10">
    <location>
        <begin position="520"/>
        <end position="588"/>
    </location>
</feature>
<dbReference type="GO" id="GO:0000813">
    <property type="term" value="C:ESCRT I complex"/>
    <property type="evidence" value="ECO:0007669"/>
    <property type="project" value="TreeGrafter"/>
</dbReference>
<dbReference type="PANTHER" id="PTHR23306:SF3">
    <property type="entry name" value="TUMOR SUPPRESSOR PROTEIN 101"/>
    <property type="match status" value="1"/>
</dbReference>
<evidence type="ECO:0000313" key="13">
    <source>
        <dbReference type="Proteomes" id="UP001310594"/>
    </source>
</evidence>
<feature type="compositionally biased region" description="Polar residues" evidence="9">
    <location>
        <begin position="250"/>
        <end position="266"/>
    </location>
</feature>
<proteinExistence type="inferred from homology"/>
<dbReference type="CDD" id="cd11685">
    <property type="entry name" value="UEV_TSG101-like"/>
    <property type="match status" value="1"/>
</dbReference>
<dbReference type="PROSITE" id="PS51322">
    <property type="entry name" value="UEV"/>
    <property type="match status" value="1"/>
</dbReference>
<dbReference type="InterPro" id="IPR017916">
    <property type="entry name" value="SB_dom"/>
</dbReference>
<feature type="region of interest" description="Disordered" evidence="9">
    <location>
        <begin position="148"/>
        <end position="426"/>
    </location>
</feature>
<protein>
    <submittedName>
        <fullName evidence="12">Suppressor protein stp22 of temperature-sensitive alpha-factor receptor and arginine permease</fullName>
    </submittedName>
</protein>
<dbReference type="PANTHER" id="PTHR23306">
    <property type="entry name" value="TUMOR SUSCEPTIBILITY GENE 101 PROTEIN-RELATED"/>
    <property type="match status" value="1"/>
</dbReference>
<evidence type="ECO:0000256" key="2">
    <source>
        <dbReference type="ARBA" id="ARBA00009594"/>
    </source>
</evidence>
<dbReference type="GO" id="GO:0043162">
    <property type="term" value="P:ubiquitin-dependent protein catabolic process via the multivesicular body sorting pathway"/>
    <property type="evidence" value="ECO:0007669"/>
    <property type="project" value="UniProtKB-ARBA"/>
</dbReference>
<dbReference type="SUPFAM" id="SSF54495">
    <property type="entry name" value="UBC-like"/>
    <property type="match status" value="1"/>
</dbReference>
<keyword evidence="6 8" id="KW-0175">Coiled coil</keyword>
<dbReference type="PRINTS" id="PR01217">
    <property type="entry name" value="PRICHEXTENSN"/>
</dbReference>
<evidence type="ECO:0000256" key="9">
    <source>
        <dbReference type="SAM" id="MobiDB-lite"/>
    </source>
</evidence>
<feature type="compositionally biased region" description="Pro residues" evidence="9">
    <location>
        <begin position="411"/>
        <end position="423"/>
    </location>
</feature>
<feature type="coiled-coil region" evidence="8">
    <location>
        <begin position="455"/>
        <end position="486"/>
    </location>
</feature>
<evidence type="ECO:0000259" key="11">
    <source>
        <dbReference type="PROSITE" id="PS51322"/>
    </source>
</evidence>
<keyword evidence="5 7" id="KW-0653">Protein transport</keyword>
<evidence type="ECO:0000313" key="12">
    <source>
        <dbReference type="EMBL" id="KAK5695379.1"/>
    </source>
</evidence>
<dbReference type="GO" id="GO:0043130">
    <property type="term" value="F:ubiquitin binding"/>
    <property type="evidence" value="ECO:0007669"/>
    <property type="project" value="TreeGrafter"/>
</dbReference>
<evidence type="ECO:0000256" key="1">
    <source>
        <dbReference type="ARBA" id="ARBA00004177"/>
    </source>
</evidence>
<dbReference type="InterPro" id="IPR037202">
    <property type="entry name" value="ESCRT_assembly_dom"/>
</dbReference>
<dbReference type="InterPro" id="IPR008883">
    <property type="entry name" value="UEV_N"/>
</dbReference>
<dbReference type="Gene3D" id="3.10.110.10">
    <property type="entry name" value="Ubiquitin Conjugating Enzyme"/>
    <property type="match status" value="1"/>
</dbReference>
<organism evidence="12 13">
    <name type="scientific">Elasticomyces elasticus</name>
    <dbReference type="NCBI Taxonomy" id="574655"/>
    <lineage>
        <taxon>Eukaryota</taxon>
        <taxon>Fungi</taxon>
        <taxon>Dikarya</taxon>
        <taxon>Ascomycota</taxon>
        <taxon>Pezizomycotina</taxon>
        <taxon>Dothideomycetes</taxon>
        <taxon>Dothideomycetidae</taxon>
        <taxon>Mycosphaerellales</taxon>
        <taxon>Teratosphaeriaceae</taxon>
        <taxon>Elasticomyces</taxon>
    </lineage>
</organism>
<dbReference type="EMBL" id="JAVRQU010000014">
    <property type="protein sequence ID" value="KAK5695379.1"/>
    <property type="molecule type" value="Genomic_DNA"/>
</dbReference>
<comment type="subcellular location">
    <subcellularLocation>
        <location evidence="1">Endosome</location>
    </subcellularLocation>
</comment>
<dbReference type="InterPro" id="IPR052070">
    <property type="entry name" value="ESCRT-I_UEV_domain"/>
</dbReference>
<comment type="caution">
    <text evidence="12">The sequence shown here is derived from an EMBL/GenBank/DDBJ whole genome shotgun (WGS) entry which is preliminary data.</text>
</comment>
<dbReference type="Pfam" id="PF09454">
    <property type="entry name" value="Vps23_core"/>
    <property type="match status" value="1"/>
</dbReference>
<evidence type="ECO:0000256" key="6">
    <source>
        <dbReference type="ARBA" id="ARBA00023054"/>
    </source>
</evidence>
<evidence type="ECO:0000256" key="8">
    <source>
        <dbReference type="SAM" id="Coils"/>
    </source>
</evidence>
<dbReference type="AlphaFoldDB" id="A0AAN7W731"/>
<dbReference type="GO" id="GO:0072666">
    <property type="term" value="P:establishment of protein localization to vacuole"/>
    <property type="evidence" value="ECO:0007669"/>
    <property type="project" value="UniProtKB-ARBA"/>
</dbReference>
<dbReference type="SUPFAM" id="SSF140111">
    <property type="entry name" value="Endosomal sorting complex assembly domain"/>
    <property type="match status" value="1"/>
</dbReference>
<comment type="similarity">
    <text evidence="2">Belongs to the ubiquitin-conjugating enzyme family. UEV subfamily.</text>
</comment>
<dbReference type="GO" id="GO:0006886">
    <property type="term" value="P:intracellular protein transport"/>
    <property type="evidence" value="ECO:0007669"/>
    <property type="project" value="UniProtKB-ARBA"/>
</dbReference>
<dbReference type="PROSITE" id="PS51312">
    <property type="entry name" value="SB"/>
    <property type="match status" value="1"/>
</dbReference>
<feature type="domain" description="UEV" evidence="11">
    <location>
        <begin position="6"/>
        <end position="151"/>
    </location>
</feature>
<dbReference type="Gene3D" id="6.10.140.820">
    <property type="match status" value="1"/>
</dbReference>
<sequence>MAQVPDKVMAWLYSVLHEYHDQQRIYSDAARTLGIYPSISPRTEVYTYENGSSALLLTLSGTLPVDFRGTTYRFPVKLWIPQSYPQEAPIVYVTPGRDMLVRPGQHVGVDGRVYHPYLRDWQQTWDRASIAQFLDYLQQVFAKEPPVISKAQQQQYHQRPIGQPPQAQTAPGLPLPPQLPPKQRVGSIEPVEMPSTSTPPPKPPKPGDDYAGHHHTQASSSRDLGSSGPPLPPLPHERPTSQHYAPPPQHQNGYTASPRPVSQLSLPQPGPGFRNGRSHAPSLSSGLQYQQHPEQVRAIYDRSPVSPVSPVSGYAKPVDARYAQPSVISHPPHQHQHRSHQQLPPQGAPYAQQGPQYQQQYQQQPGPQQQYPPNQRYHQQGINPAPPAPKQAPPDLLSDPFEVALPNPTRSGPPAPAPPIPPNPEREHLLHALSATLVEQAHFRVSQNLSAVSPLQAQQTALRDAHQRLENEIRQLEHLSSTLNTNESILRASLKTCDQLVASAKTKPQPNIDEVLVAPTMVAQQLWTVCAEEAGCREAMYVLQRGLDKGRVEGADFVKQMRGLGREVFGKMVLARKCARGLGLVVKGGRP</sequence>
<evidence type="ECO:0000259" key="10">
    <source>
        <dbReference type="PROSITE" id="PS51312"/>
    </source>
</evidence>
<feature type="compositionally biased region" description="Polar residues" evidence="9">
    <location>
        <begin position="281"/>
        <end position="293"/>
    </location>
</feature>
<evidence type="ECO:0000256" key="4">
    <source>
        <dbReference type="ARBA" id="ARBA00022753"/>
    </source>
</evidence>
<feature type="compositionally biased region" description="Low complexity" evidence="9">
    <location>
        <begin position="219"/>
        <end position="228"/>
    </location>
</feature>